<keyword evidence="3" id="KW-1185">Reference proteome</keyword>
<gene>
    <name evidence="2" type="ORF">K435DRAFT_821912</name>
</gene>
<feature type="domain" description="Heterokaryon incompatibility" evidence="1">
    <location>
        <begin position="16"/>
        <end position="109"/>
    </location>
</feature>
<name>A0A4S8LF50_DENBC</name>
<dbReference type="OrthoDB" id="5122891at2759"/>
<sequence length="267" mass="31048">MQIYRFKFQSREKIPYAILSHRWFQEEVSLQDLQAIPHHFPSQKTKSYNKLKESCRIAREDGFEYIWNDTCCIDKTNSAEVSEQINSMFSYYAGSSVCYVYLDDVETTENEPMGVHGRDFRDGQWFKRGWTLQELLAPTCIIFFDKNWRRIGTKASLSSVINEVTRIPIDVLLGHTDLAATSIARRMSWAADRMTTKDEDIAYCLMGIFAVHMPVLYGEGKIRAFLRLQEEIIKYNNDPTIFVWESESQDNTYERGSDHGSLKVGQD</sequence>
<evidence type="ECO:0000313" key="3">
    <source>
        <dbReference type="Proteomes" id="UP000297245"/>
    </source>
</evidence>
<dbReference type="Proteomes" id="UP000297245">
    <property type="component" value="Unassembled WGS sequence"/>
</dbReference>
<dbReference type="AlphaFoldDB" id="A0A4S8LF50"/>
<reference evidence="2 3" key="1">
    <citation type="journal article" date="2019" name="Nat. Ecol. Evol.">
        <title>Megaphylogeny resolves global patterns of mushroom evolution.</title>
        <authorList>
            <person name="Varga T."/>
            <person name="Krizsan K."/>
            <person name="Foldi C."/>
            <person name="Dima B."/>
            <person name="Sanchez-Garcia M."/>
            <person name="Sanchez-Ramirez S."/>
            <person name="Szollosi G.J."/>
            <person name="Szarkandi J.G."/>
            <person name="Papp V."/>
            <person name="Albert L."/>
            <person name="Andreopoulos W."/>
            <person name="Angelini C."/>
            <person name="Antonin V."/>
            <person name="Barry K.W."/>
            <person name="Bougher N.L."/>
            <person name="Buchanan P."/>
            <person name="Buyck B."/>
            <person name="Bense V."/>
            <person name="Catcheside P."/>
            <person name="Chovatia M."/>
            <person name="Cooper J."/>
            <person name="Damon W."/>
            <person name="Desjardin D."/>
            <person name="Finy P."/>
            <person name="Geml J."/>
            <person name="Haridas S."/>
            <person name="Hughes K."/>
            <person name="Justo A."/>
            <person name="Karasinski D."/>
            <person name="Kautmanova I."/>
            <person name="Kiss B."/>
            <person name="Kocsube S."/>
            <person name="Kotiranta H."/>
            <person name="LaButti K.M."/>
            <person name="Lechner B.E."/>
            <person name="Liimatainen K."/>
            <person name="Lipzen A."/>
            <person name="Lukacs Z."/>
            <person name="Mihaltcheva S."/>
            <person name="Morgado L.N."/>
            <person name="Niskanen T."/>
            <person name="Noordeloos M.E."/>
            <person name="Ohm R.A."/>
            <person name="Ortiz-Santana B."/>
            <person name="Ovrebo C."/>
            <person name="Racz N."/>
            <person name="Riley R."/>
            <person name="Savchenko A."/>
            <person name="Shiryaev A."/>
            <person name="Soop K."/>
            <person name="Spirin V."/>
            <person name="Szebenyi C."/>
            <person name="Tomsovsky M."/>
            <person name="Tulloss R.E."/>
            <person name="Uehling J."/>
            <person name="Grigoriev I.V."/>
            <person name="Vagvolgyi C."/>
            <person name="Papp T."/>
            <person name="Martin F.M."/>
            <person name="Miettinen O."/>
            <person name="Hibbett D.S."/>
            <person name="Nagy L.G."/>
        </authorList>
    </citation>
    <scope>NUCLEOTIDE SEQUENCE [LARGE SCALE GENOMIC DNA]</scope>
    <source>
        <strain evidence="2 3">CBS 962.96</strain>
    </source>
</reference>
<dbReference type="EMBL" id="ML179452">
    <property type="protein sequence ID" value="THU87400.1"/>
    <property type="molecule type" value="Genomic_DNA"/>
</dbReference>
<dbReference type="PANTHER" id="PTHR10622:SF10">
    <property type="entry name" value="HET DOMAIN-CONTAINING PROTEIN"/>
    <property type="match status" value="1"/>
</dbReference>
<proteinExistence type="predicted"/>
<accession>A0A4S8LF50</accession>
<organism evidence="2 3">
    <name type="scientific">Dendrothele bispora (strain CBS 962.96)</name>
    <dbReference type="NCBI Taxonomy" id="1314807"/>
    <lineage>
        <taxon>Eukaryota</taxon>
        <taxon>Fungi</taxon>
        <taxon>Dikarya</taxon>
        <taxon>Basidiomycota</taxon>
        <taxon>Agaricomycotina</taxon>
        <taxon>Agaricomycetes</taxon>
        <taxon>Agaricomycetidae</taxon>
        <taxon>Agaricales</taxon>
        <taxon>Agaricales incertae sedis</taxon>
        <taxon>Dendrothele</taxon>
    </lineage>
</organism>
<dbReference type="InterPro" id="IPR010730">
    <property type="entry name" value="HET"/>
</dbReference>
<dbReference type="PANTHER" id="PTHR10622">
    <property type="entry name" value="HET DOMAIN-CONTAINING PROTEIN"/>
    <property type="match status" value="1"/>
</dbReference>
<evidence type="ECO:0000259" key="1">
    <source>
        <dbReference type="Pfam" id="PF06985"/>
    </source>
</evidence>
<dbReference type="Pfam" id="PF06985">
    <property type="entry name" value="HET"/>
    <property type="match status" value="1"/>
</dbReference>
<evidence type="ECO:0000313" key="2">
    <source>
        <dbReference type="EMBL" id="THU87400.1"/>
    </source>
</evidence>
<protein>
    <submittedName>
        <fullName evidence="2">HET-domain-containing protein</fullName>
    </submittedName>
</protein>